<dbReference type="KEGG" id="vao:FA707_05850"/>
<comment type="subunit">
    <text evidence="2">The complex is composed of two ATP-binding proteins (HrtA), two transmembrane proteins (HrtB) and a solute-binding protein.</text>
</comment>
<dbReference type="FunFam" id="3.40.50.300:FF:000032">
    <property type="entry name" value="Export ABC transporter ATP-binding protein"/>
    <property type="match status" value="1"/>
</dbReference>
<accession>A0A4D7CWL4</accession>
<organism evidence="12 13">
    <name type="scientific">Vagococcus zengguangii</name>
    <dbReference type="NCBI Taxonomy" id="2571750"/>
    <lineage>
        <taxon>Bacteria</taxon>
        <taxon>Bacillati</taxon>
        <taxon>Bacillota</taxon>
        <taxon>Bacilli</taxon>
        <taxon>Lactobacillales</taxon>
        <taxon>Enterococcaceae</taxon>
        <taxon>Vagococcus</taxon>
    </lineage>
</organism>
<comment type="similarity">
    <text evidence="9">Belongs to the ABC transporter superfamily. HrtA family.</text>
</comment>
<dbReference type="SUPFAM" id="SSF52540">
    <property type="entry name" value="P-loop containing nucleoside triphosphate hydrolases"/>
    <property type="match status" value="1"/>
</dbReference>
<reference evidence="12 13" key="1">
    <citation type="submission" date="2019-04" db="EMBL/GenBank/DDBJ databases">
        <title>Vagococcus sp. nov., isolated from faeces of yaks (Bos grunniens).</title>
        <authorList>
            <person name="Ge Y."/>
        </authorList>
    </citation>
    <scope>NUCLEOTIDE SEQUENCE [LARGE SCALE GENOMIC DNA]</scope>
    <source>
        <strain evidence="12 13">MN-17</strain>
    </source>
</reference>
<evidence type="ECO:0000256" key="4">
    <source>
        <dbReference type="ARBA" id="ARBA00022475"/>
    </source>
</evidence>
<gene>
    <name evidence="12" type="ORF">FA707_05850</name>
</gene>
<dbReference type="PROSITE" id="PS00211">
    <property type="entry name" value="ABC_TRANSPORTER_1"/>
    <property type="match status" value="1"/>
</dbReference>
<keyword evidence="8" id="KW-0472">Membrane</keyword>
<evidence type="ECO:0000256" key="7">
    <source>
        <dbReference type="ARBA" id="ARBA00022970"/>
    </source>
</evidence>
<dbReference type="GO" id="GO:0016887">
    <property type="term" value="F:ATP hydrolysis activity"/>
    <property type="evidence" value="ECO:0007669"/>
    <property type="project" value="InterPro"/>
</dbReference>
<dbReference type="PANTHER" id="PTHR24220:SF666">
    <property type="entry name" value="HEMIN IMPORT ATP-BINDING PROTEIN HRTA-RELATED"/>
    <property type="match status" value="1"/>
</dbReference>
<keyword evidence="5" id="KW-0547">Nucleotide-binding</keyword>
<evidence type="ECO:0000313" key="12">
    <source>
        <dbReference type="EMBL" id="QCI86520.1"/>
    </source>
</evidence>
<dbReference type="Gene3D" id="3.40.50.300">
    <property type="entry name" value="P-loop containing nucleotide triphosphate hydrolases"/>
    <property type="match status" value="1"/>
</dbReference>
<dbReference type="InterPro" id="IPR003593">
    <property type="entry name" value="AAA+_ATPase"/>
</dbReference>
<dbReference type="InterPro" id="IPR017911">
    <property type="entry name" value="MacB-like_ATP-bd"/>
</dbReference>
<dbReference type="CDD" id="cd03255">
    <property type="entry name" value="ABC_MJ0796_LolCDE_FtsE"/>
    <property type="match status" value="1"/>
</dbReference>
<dbReference type="InterPro" id="IPR017871">
    <property type="entry name" value="ABC_transporter-like_CS"/>
</dbReference>
<keyword evidence="3" id="KW-0813">Transport</keyword>
<evidence type="ECO:0000256" key="11">
    <source>
        <dbReference type="ARBA" id="ARBA00024721"/>
    </source>
</evidence>
<keyword evidence="4" id="KW-1003">Cell membrane</keyword>
<protein>
    <recommendedName>
        <fullName evidence="10">Putative hemin import ATP-binding protein HrtA</fullName>
    </recommendedName>
</protein>
<dbReference type="GO" id="GO:0005886">
    <property type="term" value="C:plasma membrane"/>
    <property type="evidence" value="ECO:0007669"/>
    <property type="project" value="UniProtKB-SubCell"/>
</dbReference>
<dbReference type="GO" id="GO:0098796">
    <property type="term" value="C:membrane protein complex"/>
    <property type="evidence" value="ECO:0007669"/>
    <property type="project" value="UniProtKB-ARBA"/>
</dbReference>
<dbReference type="PROSITE" id="PS50893">
    <property type="entry name" value="ABC_TRANSPORTER_2"/>
    <property type="match status" value="1"/>
</dbReference>
<evidence type="ECO:0000256" key="5">
    <source>
        <dbReference type="ARBA" id="ARBA00022741"/>
    </source>
</evidence>
<comment type="subcellular location">
    <subcellularLocation>
        <location evidence="1">Cell membrane</location>
        <topology evidence="1">Peripheral membrane protein</topology>
    </subcellularLocation>
</comment>
<name>A0A4D7CWL4_9ENTE</name>
<evidence type="ECO:0000256" key="1">
    <source>
        <dbReference type="ARBA" id="ARBA00004202"/>
    </source>
</evidence>
<dbReference type="GO" id="GO:0005524">
    <property type="term" value="F:ATP binding"/>
    <property type="evidence" value="ECO:0007669"/>
    <property type="project" value="UniProtKB-KW"/>
</dbReference>
<dbReference type="GO" id="GO:0022857">
    <property type="term" value="F:transmembrane transporter activity"/>
    <property type="evidence" value="ECO:0007669"/>
    <property type="project" value="UniProtKB-ARBA"/>
</dbReference>
<evidence type="ECO:0000256" key="2">
    <source>
        <dbReference type="ARBA" id="ARBA00011131"/>
    </source>
</evidence>
<dbReference type="Pfam" id="PF00005">
    <property type="entry name" value="ABC_tran"/>
    <property type="match status" value="1"/>
</dbReference>
<sequence length="230" mass="25529">MSVIELNKVTKNFTVGANEVNILKETSLKIDEGNFVAIVGPSGSGKSTLLTIMGALQSPTSGSIAINEKDVSNLSKTELSNVRFNDIGFVLQASNLVPYLTLREQFELKYKYKKEKYDKERVQQVMDKLSITHLADKYPDDISGGERQRAAIGLALVLSPKIILADEPTASLDTEKAYEVVEVFQKISHESNTTIIMVTHDTRMLSYCDRILEMNDGILNEVALDDMKGH</sequence>
<keyword evidence="6 12" id="KW-0067">ATP-binding</keyword>
<evidence type="ECO:0000256" key="10">
    <source>
        <dbReference type="ARBA" id="ARBA00024432"/>
    </source>
</evidence>
<dbReference type="InterPro" id="IPR015854">
    <property type="entry name" value="ABC_transpr_LolD-like"/>
</dbReference>
<evidence type="ECO:0000313" key="13">
    <source>
        <dbReference type="Proteomes" id="UP000298615"/>
    </source>
</evidence>
<comment type="function">
    <text evidence="11">Part of the ABC transporter complex hrt involved in hemin import. Responsible for energy coupling to the transport system.</text>
</comment>
<dbReference type="InterPro" id="IPR027417">
    <property type="entry name" value="P-loop_NTPase"/>
</dbReference>
<dbReference type="InterPro" id="IPR003439">
    <property type="entry name" value="ABC_transporter-like_ATP-bd"/>
</dbReference>
<dbReference type="AlphaFoldDB" id="A0A4D7CWL4"/>
<keyword evidence="7" id="KW-0029">Amino-acid transport</keyword>
<proteinExistence type="inferred from homology"/>
<dbReference type="GO" id="GO:0006865">
    <property type="term" value="P:amino acid transport"/>
    <property type="evidence" value="ECO:0007669"/>
    <property type="project" value="UniProtKB-KW"/>
</dbReference>
<evidence type="ECO:0000256" key="6">
    <source>
        <dbReference type="ARBA" id="ARBA00022840"/>
    </source>
</evidence>
<evidence type="ECO:0000256" key="8">
    <source>
        <dbReference type="ARBA" id="ARBA00023136"/>
    </source>
</evidence>
<dbReference type="RefSeq" id="WP_136953351.1">
    <property type="nucleotide sequence ID" value="NZ_CP039712.1"/>
</dbReference>
<dbReference type="Proteomes" id="UP000298615">
    <property type="component" value="Chromosome"/>
</dbReference>
<evidence type="ECO:0000256" key="9">
    <source>
        <dbReference type="ARBA" id="ARBA00024359"/>
    </source>
</evidence>
<evidence type="ECO:0000256" key="3">
    <source>
        <dbReference type="ARBA" id="ARBA00022448"/>
    </source>
</evidence>
<keyword evidence="13" id="KW-1185">Reference proteome</keyword>
<dbReference type="SMART" id="SM00382">
    <property type="entry name" value="AAA"/>
    <property type="match status" value="1"/>
</dbReference>
<dbReference type="OrthoDB" id="9791546at2"/>
<dbReference type="EMBL" id="CP039712">
    <property type="protein sequence ID" value="QCI86520.1"/>
    <property type="molecule type" value="Genomic_DNA"/>
</dbReference>
<dbReference type="PANTHER" id="PTHR24220">
    <property type="entry name" value="IMPORT ATP-BINDING PROTEIN"/>
    <property type="match status" value="1"/>
</dbReference>